<dbReference type="PANTHER" id="PTHR48081:SF30">
    <property type="entry name" value="ACETYL-HYDROLASE LIPR-RELATED"/>
    <property type="match status" value="1"/>
</dbReference>
<dbReference type="InterPro" id="IPR013094">
    <property type="entry name" value="AB_hydrolase_3"/>
</dbReference>
<dbReference type="SUPFAM" id="SSF53474">
    <property type="entry name" value="alpha/beta-Hydrolases"/>
    <property type="match status" value="1"/>
</dbReference>
<dbReference type="InterPro" id="IPR029058">
    <property type="entry name" value="AB_hydrolase_fold"/>
</dbReference>
<feature type="domain" description="Alpha/beta hydrolase fold-3" evidence="3">
    <location>
        <begin position="94"/>
        <end position="287"/>
    </location>
</feature>
<evidence type="ECO:0000256" key="1">
    <source>
        <dbReference type="ARBA" id="ARBA00010515"/>
    </source>
</evidence>
<accession>A0AA37IAL9</accession>
<dbReference type="GO" id="GO:0004806">
    <property type="term" value="F:triacylglycerol lipase activity"/>
    <property type="evidence" value="ECO:0007669"/>
    <property type="project" value="TreeGrafter"/>
</dbReference>
<dbReference type="Pfam" id="PF07859">
    <property type="entry name" value="Abhydrolase_3"/>
    <property type="match status" value="1"/>
</dbReference>
<evidence type="ECO:0000313" key="4">
    <source>
        <dbReference type="EMBL" id="GJH26421.1"/>
    </source>
</evidence>
<dbReference type="EMBL" id="BPUS01000006">
    <property type="protein sequence ID" value="GJH26421.1"/>
    <property type="molecule type" value="Genomic_DNA"/>
</dbReference>
<protein>
    <submittedName>
        <fullName evidence="4">Alpha/beta hydrolase fold domain-containing protein</fullName>
    </submittedName>
</protein>
<dbReference type="Proteomes" id="UP001055111">
    <property type="component" value="Unassembled WGS sequence"/>
</dbReference>
<dbReference type="AlphaFoldDB" id="A0AA37IAL9"/>
<keyword evidence="2 4" id="KW-0378">Hydrolase</keyword>
<dbReference type="PANTHER" id="PTHR48081">
    <property type="entry name" value="AB HYDROLASE SUPERFAMILY PROTEIN C4A8.06C"/>
    <property type="match status" value="1"/>
</dbReference>
<dbReference type="RefSeq" id="WP_238213012.1">
    <property type="nucleotide sequence ID" value="NZ_BPUS01000006.1"/>
</dbReference>
<name>A0AA37IAL9_9BURK</name>
<gene>
    <name evidence="4" type="ORF">CBA19CS42_17915</name>
</gene>
<dbReference type="Gene3D" id="3.40.50.1820">
    <property type="entry name" value="alpha/beta hydrolase"/>
    <property type="match status" value="1"/>
</dbReference>
<reference evidence="4" key="1">
    <citation type="submission" date="2022-09" db="EMBL/GenBank/DDBJ databases">
        <title>Isolation and characterization of 3-chlorobenzoate degrading bacteria from soils in Shizuoka.</title>
        <authorList>
            <person name="Ifat A."/>
            <person name="Ogawa N."/>
            <person name="Kimbara K."/>
            <person name="Moriuchi R."/>
            <person name="Dohra H."/>
            <person name="Shintani M."/>
        </authorList>
    </citation>
    <scope>NUCLEOTIDE SEQUENCE</scope>
    <source>
        <strain evidence="4">19CS4-2</strain>
    </source>
</reference>
<evidence type="ECO:0000313" key="5">
    <source>
        <dbReference type="Proteomes" id="UP001055111"/>
    </source>
</evidence>
<organism evidence="4 5">
    <name type="scientific">Caballeronia novacaledonica</name>
    <dbReference type="NCBI Taxonomy" id="1544861"/>
    <lineage>
        <taxon>Bacteria</taxon>
        <taxon>Pseudomonadati</taxon>
        <taxon>Pseudomonadota</taxon>
        <taxon>Betaproteobacteria</taxon>
        <taxon>Burkholderiales</taxon>
        <taxon>Burkholderiaceae</taxon>
        <taxon>Caballeronia</taxon>
    </lineage>
</organism>
<dbReference type="InterPro" id="IPR050300">
    <property type="entry name" value="GDXG_lipolytic_enzyme"/>
</dbReference>
<comment type="caution">
    <text evidence="4">The sequence shown here is derived from an EMBL/GenBank/DDBJ whole genome shotgun (WGS) entry which is preliminary data.</text>
</comment>
<evidence type="ECO:0000256" key="2">
    <source>
        <dbReference type="ARBA" id="ARBA00022801"/>
    </source>
</evidence>
<evidence type="ECO:0000259" key="3">
    <source>
        <dbReference type="Pfam" id="PF07859"/>
    </source>
</evidence>
<comment type="similarity">
    <text evidence="1">Belongs to the 'GDXG' lipolytic enzyme family.</text>
</comment>
<proteinExistence type="inferred from homology"/>
<sequence length="313" mass="33669">MTMTRSRMTRDNTDPKAVEVFPLTSSDRDALPALHATFRHLWSGTLAKTAPRVAYDAFFAMTPPLPDVTFHPSTDAAIPGWICVPDNRVDDQALLYLHGGAYMMGTAPAYRGLVSQIASRAQRTTFILEYPLAPETALPGALDLASGALQRLLGIYGKVGVVGDSAGGGLTLATLARVAKVSAAVVFSPWTDLTLSGPSVRERASRDVLLDETSLREAARGYLGSAASDDPRASPLFDIPDALPPLLVQVGSEEILYDDASRYAQKACAAGHAVTLQEWMGMDHVFQQNVERLEAAREALDQTAAFLDEHMGR</sequence>